<reference evidence="1 2" key="1">
    <citation type="submission" date="2016-04" db="EMBL/GenBank/DDBJ databases">
        <authorList>
            <person name="Evans L.H."/>
            <person name="Alamgir A."/>
            <person name="Owens N."/>
            <person name="Weber N.D."/>
            <person name="Virtaneva K."/>
            <person name="Barbian K."/>
            <person name="Babar A."/>
            <person name="Rosenke K."/>
        </authorList>
    </citation>
    <scope>NUCLEOTIDE SEQUENCE [LARGE SCALE GENOMIC DNA]</scope>
    <source>
        <strain evidence="1 2">IFM 0406</strain>
    </source>
</reference>
<evidence type="ECO:0000313" key="1">
    <source>
        <dbReference type="EMBL" id="KZM72126.1"/>
    </source>
</evidence>
<evidence type="ECO:0000313" key="2">
    <source>
        <dbReference type="Proteomes" id="UP000076512"/>
    </source>
</evidence>
<name>A0A164L870_9NOCA</name>
<protein>
    <recommendedName>
        <fullName evidence="3">DUF4393 domain-containing protein</fullName>
    </recommendedName>
</protein>
<proteinExistence type="predicted"/>
<accession>A0A164L870</accession>
<dbReference type="EMBL" id="LWGR01000010">
    <property type="protein sequence ID" value="KZM72126.1"/>
    <property type="molecule type" value="Genomic_DNA"/>
</dbReference>
<sequence>MRVAVAAVTEVTAWGVGTALTVTGTVVRGGMAGRPPAEVLAEAGEQVRDSVRRALGIPPPAEGAAAPVSPALRDRGAELLRLSASVHGADDDHPAYARMLTELAPDEARILRVLYLDGAQPALDIRTGRPLSPGAERAAMGVNSIGEDAGLRFPDRIDPYLTNLSRLGLIEFTRDPLDDPTRYQLLEARPEMRKLRKRTAFGARVHYRSIALTAFGSGFVRTCLPVPPVGRAL</sequence>
<dbReference type="InterPro" id="IPR025506">
    <property type="entry name" value="Abi_alpha"/>
</dbReference>
<dbReference type="STRING" id="455432.AWN90_38365"/>
<dbReference type="Proteomes" id="UP000076512">
    <property type="component" value="Unassembled WGS sequence"/>
</dbReference>
<organism evidence="1 2">
    <name type="scientific">Nocardia terpenica</name>
    <dbReference type="NCBI Taxonomy" id="455432"/>
    <lineage>
        <taxon>Bacteria</taxon>
        <taxon>Bacillati</taxon>
        <taxon>Actinomycetota</taxon>
        <taxon>Actinomycetes</taxon>
        <taxon>Mycobacteriales</taxon>
        <taxon>Nocardiaceae</taxon>
        <taxon>Nocardia</taxon>
    </lineage>
</organism>
<dbReference type="AlphaFoldDB" id="A0A164L870"/>
<gene>
    <name evidence="1" type="ORF">AWN90_38365</name>
</gene>
<comment type="caution">
    <text evidence="1">The sequence shown here is derived from an EMBL/GenBank/DDBJ whole genome shotgun (WGS) entry which is preliminary data.</text>
</comment>
<evidence type="ECO:0008006" key="3">
    <source>
        <dbReference type="Google" id="ProtNLM"/>
    </source>
</evidence>
<dbReference type="Gene3D" id="3.30.110.190">
    <property type="match status" value="1"/>
</dbReference>
<dbReference type="Pfam" id="PF14337">
    <property type="entry name" value="Abi_alpha"/>
    <property type="match status" value="1"/>
</dbReference>
<keyword evidence="2" id="KW-1185">Reference proteome</keyword>